<feature type="transmembrane region" description="Helical" evidence="6">
    <location>
        <begin position="193"/>
        <end position="211"/>
    </location>
</feature>
<keyword evidence="4 6" id="KW-1133">Transmembrane helix</keyword>
<keyword evidence="3 6" id="KW-0812">Transmembrane</keyword>
<feature type="transmembrane region" description="Helical" evidence="6">
    <location>
        <begin position="442"/>
        <end position="464"/>
    </location>
</feature>
<dbReference type="GO" id="GO:0006865">
    <property type="term" value="P:amino acid transport"/>
    <property type="evidence" value="ECO:0007669"/>
    <property type="project" value="InterPro"/>
</dbReference>
<feature type="transmembrane region" description="Helical" evidence="6">
    <location>
        <begin position="231"/>
        <end position="255"/>
    </location>
</feature>
<evidence type="ECO:0000256" key="1">
    <source>
        <dbReference type="ARBA" id="ARBA00004141"/>
    </source>
</evidence>
<comment type="subcellular location">
    <subcellularLocation>
        <location evidence="1">Membrane</location>
        <topology evidence="1">Multi-pass membrane protein</topology>
    </subcellularLocation>
</comment>
<evidence type="ECO:0000256" key="3">
    <source>
        <dbReference type="ARBA" id="ARBA00022692"/>
    </source>
</evidence>
<feature type="transmembrane region" description="Helical" evidence="6">
    <location>
        <begin position="380"/>
        <end position="402"/>
    </location>
</feature>
<feature type="transmembrane region" description="Helical" evidence="6">
    <location>
        <begin position="476"/>
        <end position="497"/>
    </location>
</feature>
<dbReference type="STRING" id="1296120.A0A1B9GLQ8"/>
<evidence type="ECO:0000256" key="2">
    <source>
        <dbReference type="ARBA" id="ARBA00022448"/>
    </source>
</evidence>
<evidence type="ECO:0000256" key="4">
    <source>
        <dbReference type="ARBA" id="ARBA00022989"/>
    </source>
</evidence>
<dbReference type="EMBL" id="KI669511">
    <property type="protein sequence ID" value="OCF32019.1"/>
    <property type="molecule type" value="Genomic_DNA"/>
</dbReference>
<organism evidence="7 8">
    <name type="scientific">Kwoniella heveanensis BCC8398</name>
    <dbReference type="NCBI Taxonomy" id="1296120"/>
    <lineage>
        <taxon>Eukaryota</taxon>
        <taxon>Fungi</taxon>
        <taxon>Dikarya</taxon>
        <taxon>Basidiomycota</taxon>
        <taxon>Agaricomycotina</taxon>
        <taxon>Tremellomycetes</taxon>
        <taxon>Tremellales</taxon>
        <taxon>Cryptococcaceae</taxon>
        <taxon>Kwoniella</taxon>
    </lineage>
</organism>
<dbReference type="GO" id="GO:0016020">
    <property type="term" value="C:membrane"/>
    <property type="evidence" value="ECO:0007669"/>
    <property type="project" value="UniProtKB-SubCell"/>
</dbReference>
<reference evidence="8" key="2">
    <citation type="submission" date="2013-12" db="EMBL/GenBank/DDBJ databases">
        <title>Evolution of pathogenesis and genome organization in the Tremellales.</title>
        <authorList>
            <person name="Cuomo C."/>
            <person name="Litvintseva A."/>
            <person name="Heitman J."/>
            <person name="Chen Y."/>
            <person name="Sun S."/>
            <person name="Springer D."/>
            <person name="Dromer F."/>
            <person name="Young S."/>
            <person name="Zeng Q."/>
            <person name="Chapman S."/>
            <person name="Gujja S."/>
            <person name="Saif S."/>
            <person name="Birren B."/>
        </authorList>
    </citation>
    <scope>NUCLEOTIDE SEQUENCE [LARGE SCALE GENOMIC DNA]</scope>
    <source>
        <strain evidence="8">BCC8398</strain>
    </source>
</reference>
<name>A0A1B9GLQ8_9TREE</name>
<dbReference type="InterPro" id="IPR004840">
    <property type="entry name" value="Amino_acid_permease_CS"/>
</dbReference>
<feature type="transmembrane region" description="Helical" evidence="6">
    <location>
        <begin position="42"/>
        <end position="61"/>
    </location>
</feature>
<dbReference type="PROSITE" id="PS00218">
    <property type="entry name" value="AMINO_ACID_PERMEASE_1"/>
    <property type="match status" value="1"/>
</dbReference>
<protein>
    <recommendedName>
        <fullName evidence="9">Amino acid transporter</fullName>
    </recommendedName>
</protein>
<keyword evidence="2" id="KW-0813">Transport</keyword>
<dbReference type="PANTHER" id="PTHR45649:SF6">
    <property type="entry name" value="GABA-SPECIFIC PERMEASE"/>
    <property type="match status" value="1"/>
</dbReference>
<dbReference type="Proteomes" id="UP000092666">
    <property type="component" value="Unassembled WGS sequence"/>
</dbReference>
<evidence type="ECO:0000256" key="5">
    <source>
        <dbReference type="ARBA" id="ARBA00023136"/>
    </source>
</evidence>
<feature type="transmembrane region" description="Helical" evidence="6">
    <location>
        <begin position="164"/>
        <end position="186"/>
    </location>
</feature>
<feature type="transmembrane region" description="Helical" evidence="6">
    <location>
        <begin position="127"/>
        <end position="152"/>
    </location>
</feature>
<evidence type="ECO:0000313" key="7">
    <source>
        <dbReference type="EMBL" id="OCF32019.1"/>
    </source>
</evidence>
<dbReference type="AlphaFoldDB" id="A0A1B9GLQ8"/>
<reference evidence="7 8" key="1">
    <citation type="submission" date="2013-07" db="EMBL/GenBank/DDBJ databases">
        <title>The Genome Sequence of Cryptococcus heveanensis BCC8398.</title>
        <authorList>
            <consortium name="The Broad Institute Genome Sequencing Platform"/>
            <person name="Cuomo C."/>
            <person name="Litvintseva A."/>
            <person name="Chen Y."/>
            <person name="Heitman J."/>
            <person name="Sun S."/>
            <person name="Springer D."/>
            <person name="Dromer F."/>
            <person name="Young S.K."/>
            <person name="Zeng Q."/>
            <person name="Gargeya S."/>
            <person name="Fitzgerald M."/>
            <person name="Abouelleil A."/>
            <person name="Alvarado L."/>
            <person name="Berlin A.M."/>
            <person name="Chapman S.B."/>
            <person name="Dewar J."/>
            <person name="Goldberg J."/>
            <person name="Griggs A."/>
            <person name="Gujja S."/>
            <person name="Hansen M."/>
            <person name="Howarth C."/>
            <person name="Imamovic A."/>
            <person name="Larimer J."/>
            <person name="McCowan C."/>
            <person name="Murphy C."/>
            <person name="Pearson M."/>
            <person name="Priest M."/>
            <person name="Roberts A."/>
            <person name="Saif S."/>
            <person name="Shea T."/>
            <person name="Sykes S."/>
            <person name="Wortman J."/>
            <person name="Nusbaum C."/>
            <person name="Birren B."/>
        </authorList>
    </citation>
    <scope>NUCLEOTIDE SEQUENCE [LARGE SCALE GENOMIC DNA]</scope>
    <source>
        <strain evidence="7 8">BCC8398</strain>
    </source>
</reference>
<keyword evidence="8" id="KW-1185">Reference proteome</keyword>
<gene>
    <name evidence="7" type="ORF">I316_06405</name>
</gene>
<evidence type="ECO:0000313" key="8">
    <source>
        <dbReference type="Proteomes" id="UP000092666"/>
    </source>
</evidence>
<evidence type="ECO:0008006" key="9">
    <source>
        <dbReference type="Google" id="ProtNLM"/>
    </source>
</evidence>
<dbReference type="InterPro" id="IPR002293">
    <property type="entry name" value="AA/rel_permease1"/>
</dbReference>
<sequence>MSSTVAAHHAIETAETSRDDARLEGLGYEAELKRTFTSWETFGVAFSIMGVIPSIASTIFYNLPYGGPVGMIWGWLISAFLIMFIGLAMGELASSMPTAGGLYFWTHRLSPPKYRHFLAWMVGYNSFLGNVSAVSSLAWACSGIVFAAASINNADFVATAGQQFGLYIGVLLVCGLLCAYGTALFARLQTPSVILNVLLALVTIIGLPIARRHELNTAAFTFGGFVNLTSWPNGFTFLLSFLAPVWTICSFDCAVSISEEATNAAVAVPQAIVGAIGSAGVLGAVILVIVSLTMGQVVPDVAAVNDDPLGQPLAYIYLQAFGQKGSLVIWSFMCIAQLSMTASLILPSSRQAFAFARDGALPFSRFFHNIDSYSGTPVRAVWLVIGCAIPLGALCFADPINYSAINAIFSLAILGPYVAYAIPILAKLLWGQDHFVRGPWHLGRYSRICGIIAVAWMTFAIILFSFPADANPDASSFNYACLVAGAVWIFATVYWYLPKIGGKTFFRGPQTHDPTVEHVDFPVTTEDMADHTNKTKGGDHIGLQGGSSVIRVQSMDI</sequence>
<feature type="transmembrane region" description="Helical" evidence="6">
    <location>
        <begin position="73"/>
        <end position="106"/>
    </location>
</feature>
<dbReference type="OrthoDB" id="4476201at2759"/>
<dbReference type="GO" id="GO:0022857">
    <property type="term" value="F:transmembrane transporter activity"/>
    <property type="evidence" value="ECO:0007669"/>
    <property type="project" value="InterPro"/>
</dbReference>
<keyword evidence="5 6" id="KW-0472">Membrane</keyword>
<accession>A0A1B9GLQ8</accession>
<dbReference type="PIRSF" id="PIRSF006060">
    <property type="entry name" value="AA_transporter"/>
    <property type="match status" value="1"/>
</dbReference>
<feature type="transmembrane region" description="Helical" evidence="6">
    <location>
        <begin position="408"/>
        <end position="430"/>
    </location>
</feature>
<dbReference type="Pfam" id="PF13520">
    <property type="entry name" value="AA_permease_2"/>
    <property type="match status" value="1"/>
</dbReference>
<dbReference type="Gene3D" id="1.20.1740.10">
    <property type="entry name" value="Amino acid/polyamine transporter I"/>
    <property type="match status" value="1"/>
</dbReference>
<feature type="transmembrane region" description="Helical" evidence="6">
    <location>
        <begin position="267"/>
        <end position="290"/>
    </location>
</feature>
<evidence type="ECO:0000256" key="6">
    <source>
        <dbReference type="SAM" id="Phobius"/>
    </source>
</evidence>
<proteinExistence type="predicted"/>
<dbReference type="PANTHER" id="PTHR45649">
    <property type="entry name" value="AMINO-ACID PERMEASE BAT1"/>
    <property type="match status" value="1"/>
</dbReference>